<sequence>MGVPPYDHIVVVMMENKDYSQIIGDMVDAPYINSLAADGALLTNYTAIAHPSQPNYFALFAGSTFGVTDDDHHTEFDPTLATILQSAGKTFTGYVESNGRSYDHNPWESFPEGFTVEQDFNTFPSGNFANLPSVAFVSPNVHDDMHDGTITQGDDWLQANLDSYAQWARANNSLLIVAWDESSQNSTNQIAAILYGDHVIPGAYAAAYNHYNMLSTILGAFNLTGPNNAATAATIDVFGKIISGSVTGPVVLGTADNPLTITAAGTVIATGSGVDGIDGPSAFASTIKNDGTVASADGFGIALVGGGTVGNGPLSEAAASITGKGAGLFINGGVGTLSNAGLVSASGGAGADIEAGGSVSNASGGLIAGSTFGVFISGGSGTVSNVGSVRGAAYGGVLLAAGGSVTNVAGASVRGGHNGVYVQTAAGAVINAGSILGSRDDGVVFAAGGNVFNAAGGVIAGGADGVFIFGGGGAVTNDGTVSGGSTSGYGMIIGSGGSVTNAGLISGRDGLGLRAGGSVTNAASGAISGLGPSGTAVFAAGSPGTLTNAGRIAGNSLGALFVAGGSITNAASGAIVGRVAGLFVNGGAAFLSNEGSIGATAGAAVDLEAGGSVTNNASASITGSGFGVFVTGGSGSVVNSGSIAGGSNIGAFLASGGYVTNNASGSISGHIAGVFTKGARATLSNSGSITATGGAGADIEGGGSVINNAGASVSGGGFGVFITGGSGTVSNSGSITGTSSGGIVLGAGGGVANNAGASITGGSNGVYVKYGAAGTITNMGLISASSGAGVDLAGGGNVVNAADASILGGQFGVFIANGVGTVTNNGTIVGGTYAVKFSGGGTNRLVVGPTSVIIGAVGGSASATSALEFAGGSGVISGMSGGSGMVTENGQSWSFCGDFGTLAIDPGGVWIMSGTNTAPFMANYGLVEISGSLNVSDAIDQASTGLFQLDNGARLEIAAALGTDVQMRFLASSSLVIDNAGAFGINVGTASYAGPQLQNFGVGDTIDLKSFSAAGVAWNYDASTGVLQVSDSALQVASLAFQTSSLGAGTFHATTDGATGIYITHG</sequence>
<dbReference type="PANTHER" id="PTHR31956:SF1">
    <property type="entry name" value="NON-SPECIFIC PHOSPHOLIPASE C1"/>
    <property type="match status" value="1"/>
</dbReference>
<reference evidence="2" key="1">
    <citation type="submission" date="2022-09" db="EMBL/GenBank/DDBJ databases">
        <title>Rhodovastum sp. nov. RN2-1 isolated from soil in Seongnam, South Korea.</title>
        <authorList>
            <person name="Le N.T."/>
        </authorList>
    </citation>
    <scope>NUCLEOTIDE SEQUENCE</scope>
    <source>
        <strain evidence="2">RN2-1</strain>
    </source>
</reference>
<evidence type="ECO:0000256" key="1">
    <source>
        <dbReference type="ARBA" id="ARBA00022801"/>
    </source>
</evidence>
<organism evidence="2 3">
    <name type="scientific">Limobrevibacterium gyesilva</name>
    <dbReference type="NCBI Taxonomy" id="2991712"/>
    <lineage>
        <taxon>Bacteria</taxon>
        <taxon>Pseudomonadati</taxon>
        <taxon>Pseudomonadota</taxon>
        <taxon>Alphaproteobacteria</taxon>
        <taxon>Acetobacterales</taxon>
        <taxon>Acetobacteraceae</taxon>
        <taxon>Limobrevibacterium</taxon>
    </lineage>
</organism>
<keyword evidence="1" id="KW-0378">Hydrolase</keyword>
<dbReference type="Gene3D" id="3.40.720.10">
    <property type="entry name" value="Alkaline Phosphatase, subunit A"/>
    <property type="match status" value="1"/>
</dbReference>
<gene>
    <name evidence="2" type="ORF">OL599_01625</name>
</gene>
<dbReference type="GO" id="GO:0042578">
    <property type="term" value="F:phosphoric ester hydrolase activity"/>
    <property type="evidence" value="ECO:0007669"/>
    <property type="project" value="UniProtKB-ARBA"/>
</dbReference>
<dbReference type="SUPFAM" id="SSF53649">
    <property type="entry name" value="Alkaline phosphatase-like"/>
    <property type="match status" value="1"/>
</dbReference>
<comment type="caution">
    <text evidence="2">The sequence shown here is derived from an EMBL/GenBank/DDBJ whole genome shotgun (WGS) entry which is preliminary data.</text>
</comment>
<protein>
    <recommendedName>
        <fullName evidence="4">Phosphoesterase family protein</fullName>
    </recommendedName>
</protein>
<dbReference type="PANTHER" id="PTHR31956">
    <property type="entry name" value="NON-SPECIFIC PHOSPHOLIPASE C4-RELATED"/>
    <property type="match status" value="1"/>
</dbReference>
<accession>A0AA42CCF5</accession>
<evidence type="ECO:0000313" key="2">
    <source>
        <dbReference type="EMBL" id="MCW3473268.1"/>
    </source>
</evidence>
<reference evidence="2" key="2">
    <citation type="submission" date="2022-10" db="EMBL/GenBank/DDBJ databases">
        <authorList>
            <person name="Trinh H.N."/>
        </authorList>
    </citation>
    <scope>NUCLEOTIDE SEQUENCE</scope>
    <source>
        <strain evidence="2">RN2-1</strain>
    </source>
</reference>
<dbReference type="InterPro" id="IPR007312">
    <property type="entry name" value="Phosphoesterase"/>
</dbReference>
<name>A0AA42CCF5_9PROT</name>
<evidence type="ECO:0000313" key="3">
    <source>
        <dbReference type="Proteomes" id="UP001165679"/>
    </source>
</evidence>
<dbReference type="AlphaFoldDB" id="A0AA42CCF5"/>
<dbReference type="EMBL" id="JAPDNT010000001">
    <property type="protein sequence ID" value="MCW3473268.1"/>
    <property type="molecule type" value="Genomic_DNA"/>
</dbReference>
<evidence type="ECO:0008006" key="4">
    <source>
        <dbReference type="Google" id="ProtNLM"/>
    </source>
</evidence>
<dbReference type="Pfam" id="PF04185">
    <property type="entry name" value="Phosphoesterase"/>
    <property type="match status" value="1"/>
</dbReference>
<keyword evidence="3" id="KW-1185">Reference proteome</keyword>
<proteinExistence type="predicted"/>
<dbReference type="InterPro" id="IPR017850">
    <property type="entry name" value="Alkaline_phosphatase_core_sf"/>
</dbReference>
<dbReference type="RefSeq" id="WP_264711846.1">
    <property type="nucleotide sequence ID" value="NZ_JAPDNT010000001.1"/>
</dbReference>
<dbReference type="Proteomes" id="UP001165679">
    <property type="component" value="Unassembled WGS sequence"/>
</dbReference>